<dbReference type="AlphaFoldDB" id="A0A0V0XGQ5"/>
<comment type="caution">
    <text evidence="2">The sequence shown here is derived from an EMBL/GenBank/DDBJ whole genome shotgun (WGS) entry which is preliminary data.</text>
</comment>
<name>A0A0V0XGQ5_TRIPS</name>
<sequence>MPLAPLTGGVASVVSGFPFCGIGMGWTWGGMGADVARTGLIGADGIALLLTEITTGWVCLRRANRSPIRAVLWEKVTQAEVSSDGIVFWFPRPERSDDDGVVRHEAVRKNLLLVIRPLPDLGVEKGSGRPQDQTACSTQSLVESGLPRDWETAYVKRSSGVPGKRHAELGKRRHLGYVDSMDARIKDFGCKTKANRYTMLMLYPIVDVYINNAFLLTFKVIRRQRNVT</sequence>
<reference evidence="2 3" key="1">
    <citation type="submission" date="2015-01" db="EMBL/GenBank/DDBJ databases">
        <title>Evolution of Trichinella species and genotypes.</title>
        <authorList>
            <person name="Korhonen P.K."/>
            <person name="Edoardo P."/>
            <person name="Giuseppe L.R."/>
            <person name="Gasser R.B."/>
        </authorList>
    </citation>
    <scope>NUCLEOTIDE SEQUENCE [LARGE SCALE GENOMIC DNA]</scope>
    <source>
        <strain evidence="2">ISS141</strain>
    </source>
</reference>
<dbReference type="EMBL" id="JYDU01000301">
    <property type="protein sequence ID" value="KRX87218.1"/>
    <property type="molecule type" value="Genomic_DNA"/>
</dbReference>
<gene>
    <name evidence="2" type="ORF">T4E_11301</name>
</gene>
<evidence type="ECO:0000256" key="1">
    <source>
        <dbReference type="SAM" id="Phobius"/>
    </source>
</evidence>
<accession>A0A0V0XGQ5</accession>
<feature type="transmembrane region" description="Helical" evidence="1">
    <location>
        <begin position="40"/>
        <end position="60"/>
    </location>
</feature>
<keyword evidence="1" id="KW-1133">Transmembrane helix</keyword>
<keyword evidence="1" id="KW-0472">Membrane</keyword>
<keyword evidence="1" id="KW-0812">Transmembrane</keyword>
<evidence type="ECO:0000313" key="3">
    <source>
        <dbReference type="Proteomes" id="UP000054815"/>
    </source>
</evidence>
<dbReference type="Proteomes" id="UP000054815">
    <property type="component" value="Unassembled WGS sequence"/>
</dbReference>
<protein>
    <submittedName>
        <fullName evidence="2">Uncharacterized protein</fullName>
    </submittedName>
</protein>
<evidence type="ECO:0000313" key="2">
    <source>
        <dbReference type="EMBL" id="KRX87218.1"/>
    </source>
</evidence>
<proteinExistence type="predicted"/>
<organism evidence="2 3">
    <name type="scientific">Trichinella pseudospiralis</name>
    <name type="common">Parasitic roundworm</name>
    <dbReference type="NCBI Taxonomy" id="6337"/>
    <lineage>
        <taxon>Eukaryota</taxon>
        <taxon>Metazoa</taxon>
        <taxon>Ecdysozoa</taxon>
        <taxon>Nematoda</taxon>
        <taxon>Enoplea</taxon>
        <taxon>Dorylaimia</taxon>
        <taxon>Trichinellida</taxon>
        <taxon>Trichinellidae</taxon>
        <taxon>Trichinella</taxon>
    </lineage>
</organism>